<sequence length="56" mass="6308">MLQAGKADLEELFCGKPIKGIGNFSGREAKKQDVKFLDMTLSMETIGNKKKKRSQY</sequence>
<keyword evidence="2" id="KW-1185">Reference proteome</keyword>
<reference evidence="1 2" key="1">
    <citation type="submission" date="2015-03" db="EMBL/GenBank/DDBJ databases">
        <authorList>
            <person name="Xie B.-B."/>
            <person name="Rong J.-C."/>
            <person name="Qin Q.-L."/>
            <person name="Zhang Y.-Z."/>
        </authorList>
    </citation>
    <scope>NUCLEOTIDE SEQUENCE [LARGE SCALE GENOMIC DNA]</scope>
    <source>
        <strain evidence="1 2">KMM 661</strain>
    </source>
</reference>
<dbReference type="EMBL" id="CP011036">
    <property type="protein sequence ID" value="ASM52577.1"/>
    <property type="molecule type" value="Genomic_DNA"/>
</dbReference>
<protein>
    <submittedName>
        <fullName evidence="1">Uncharacterized protein</fullName>
    </submittedName>
</protein>
<proteinExistence type="predicted"/>
<dbReference type="GeneID" id="300943928"/>
<evidence type="ECO:0000313" key="1">
    <source>
        <dbReference type="EMBL" id="ASM52577.1"/>
    </source>
</evidence>
<dbReference type="KEGG" id="png:PNIG_a0243"/>
<dbReference type="RefSeq" id="WP_157695999.1">
    <property type="nucleotide sequence ID" value="NZ_BJXZ01000011.1"/>
</dbReference>
<accession>A0AAC9XW60</accession>
<dbReference type="Proteomes" id="UP000198329">
    <property type="component" value="Chromosome I"/>
</dbReference>
<organism evidence="1 2">
    <name type="scientific">Pseudoalteromonas nigrifaciens</name>
    <dbReference type="NCBI Taxonomy" id="28109"/>
    <lineage>
        <taxon>Bacteria</taxon>
        <taxon>Pseudomonadati</taxon>
        <taxon>Pseudomonadota</taxon>
        <taxon>Gammaproteobacteria</taxon>
        <taxon>Alteromonadales</taxon>
        <taxon>Pseudoalteromonadaceae</taxon>
        <taxon>Pseudoalteromonas</taxon>
    </lineage>
</organism>
<name>A0AAC9XW60_9GAMM</name>
<dbReference type="AlphaFoldDB" id="A0AAC9XW60"/>
<evidence type="ECO:0000313" key="2">
    <source>
        <dbReference type="Proteomes" id="UP000198329"/>
    </source>
</evidence>
<gene>
    <name evidence="1" type="ORF">PNIG_a0243</name>
</gene>